<keyword evidence="4 9" id="KW-1133">Transmembrane helix</keyword>
<keyword evidence="12" id="KW-1185">Reference proteome</keyword>
<evidence type="ECO:0000256" key="8">
    <source>
        <dbReference type="PROSITE-ProRule" id="PRU00354"/>
    </source>
</evidence>
<dbReference type="PROSITE" id="PS51006">
    <property type="entry name" value="PABS_2"/>
    <property type="match status" value="1"/>
</dbReference>
<keyword evidence="5" id="KW-0745">Spermidine biosynthesis</keyword>
<protein>
    <submittedName>
        <fullName evidence="11">Spermidine synthase</fullName>
    </submittedName>
</protein>
<feature type="transmembrane region" description="Helical" evidence="9">
    <location>
        <begin position="441"/>
        <end position="460"/>
    </location>
</feature>
<accession>A0ABQ6TT26</accession>
<evidence type="ECO:0000256" key="4">
    <source>
        <dbReference type="ARBA" id="ARBA00022989"/>
    </source>
</evidence>
<feature type="transmembrane region" description="Helical" evidence="9">
    <location>
        <begin position="266"/>
        <end position="287"/>
    </location>
</feature>
<dbReference type="Gene3D" id="3.40.50.150">
    <property type="entry name" value="Vaccinia Virus protein VP39"/>
    <property type="match status" value="1"/>
</dbReference>
<keyword evidence="2 8" id="KW-0808">Transferase</keyword>
<feature type="transmembrane region" description="Helical" evidence="9">
    <location>
        <begin position="339"/>
        <end position="372"/>
    </location>
</feature>
<feature type="transmembrane region" description="Helical" evidence="9">
    <location>
        <begin position="39"/>
        <end position="59"/>
    </location>
</feature>
<keyword evidence="6 8" id="KW-0620">Polyamine biosynthesis</keyword>
<keyword evidence="3 9" id="KW-0812">Transmembrane</keyword>
<evidence type="ECO:0000256" key="3">
    <source>
        <dbReference type="ARBA" id="ARBA00022692"/>
    </source>
</evidence>
<feature type="transmembrane region" description="Helical" evidence="9">
    <location>
        <begin position="410"/>
        <end position="429"/>
    </location>
</feature>
<feature type="transmembrane region" description="Helical" evidence="9">
    <location>
        <begin position="184"/>
        <end position="205"/>
    </location>
</feature>
<dbReference type="SUPFAM" id="SSF53335">
    <property type="entry name" value="S-adenosyl-L-methionine-dependent methyltransferases"/>
    <property type="match status" value="1"/>
</dbReference>
<dbReference type="SUPFAM" id="SSF103473">
    <property type="entry name" value="MFS general substrate transporter"/>
    <property type="match status" value="2"/>
</dbReference>
<dbReference type="RefSeq" id="WP_151156009.1">
    <property type="nucleotide sequence ID" value="NZ_VZRA01000001.1"/>
</dbReference>
<proteinExistence type="inferred from homology"/>
<dbReference type="Proteomes" id="UP000798046">
    <property type="component" value="Unassembled WGS sequence"/>
</dbReference>
<feature type="domain" description="PABS" evidence="10">
    <location>
        <begin position="552"/>
        <end position="708"/>
    </location>
</feature>
<dbReference type="PANTHER" id="PTHR11558">
    <property type="entry name" value="SPERMIDINE/SPERMINE SYNTHASE"/>
    <property type="match status" value="1"/>
</dbReference>
<feature type="transmembrane region" description="Helical" evidence="9">
    <location>
        <begin position="384"/>
        <end position="404"/>
    </location>
</feature>
<sequence>MGDKRRNLLFLLFALSGFSGLIYESIWTHYLKLFLGHSAYAQTLVLAIFMGGMAIGSWLCSRYSTRWKNVLLGYAVVEAVIGLCALVFHTAFVSITAVSYSAIIPRLPDPVSITIFKWALSALMILPQSVLLGMTFPLMSSALLRLFPDKPGRTVAMLYFANSIGAVIGVLVSGFLLIRLVGLPWTIGSAGCINIVLALAVWSLSGRDGRGGDQRVAPPAEAPSGQVDVALHRLLLFASLVTGIASFIYEVGWIRMLSLVLGASTHAFELMLGAFILGLAFGGLWIQRRIDQIGLPFRYLAHVQVVMGALALLTLPLYGETFEVMKWLVKSLPKTDAGYALFNVSSSAIAISIMLPATFCAGMTLPLITLLLIKAGHGERSIGAVYAANTVGAIIGVFFAIHVGMPLLGLKGLITCGAGLDIALGLVLLWSAGARQRSYRWPVIVTGGAVCAVIATVLLVDLDLVKMGSGVYRYGTLLPRNFVQHIYHRDGKTATVDVFLDSLGTMRINTNGKTDAAIMMDGRPAGKDEATMILAALIPMLLQPQATSAASIGLGSGLTTHTLLGNPSLHRVDTVEIEQGMIDGAKCFRPTVGLAYSDPRSRIYVDDAKTFFSSHGQQYDIIVSEPSNPWVSGVSGLFSEEFYRLVKRSMTPDGVFVQWVQLYEINVDLVVSVLKAISDNFSDYAVYASNDVDIIIVAKKHGALAGLDADLLKKPLLSAAAKRIQVESLQDIAFRRVGTKRMLEKLIQSYPIRANSDYYPVLDQNAARTRFLGDSAQELLFFAETCLPSLDALSGSSSPRQHTDIAPTALFPRSQNAVTAMAVRDYFVSGVFSPRYPNVPENDKKQAMQLKRLCYERNAIPDPNERIESIFVTALNVLPYLDPSELETIWKILESGPCAASLPAMDRQLLAFFRAVGRHDGVSMVATSRSLLEMPNNFNASALKHLVGSAMIGSLMQGKKEESYRLWLHYKAALFQGQEPDLLFRMLVAESTAR</sequence>
<evidence type="ECO:0000256" key="1">
    <source>
        <dbReference type="ARBA" id="ARBA00007867"/>
    </source>
</evidence>
<dbReference type="Pfam" id="PF01564">
    <property type="entry name" value="Spermine_synth"/>
    <property type="match status" value="1"/>
</dbReference>
<evidence type="ECO:0000256" key="2">
    <source>
        <dbReference type="ARBA" id="ARBA00022679"/>
    </source>
</evidence>
<evidence type="ECO:0000256" key="6">
    <source>
        <dbReference type="ARBA" id="ARBA00023115"/>
    </source>
</evidence>
<evidence type="ECO:0000313" key="12">
    <source>
        <dbReference type="Proteomes" id="UP000798046"/>
    </source>
</evidence>
<dbReference type="PANTHER" id="PTHR11558:SF11">
    <property type="entry name" value="SPERMIDINE SYNTHASE"/>
    <property type="match status" value="1"/>
</dbReference>
<feature type="transmembrane region" description="Helical" evidence="9">
    <location>
        <begin position="156"/>
        <end position="178"/>
    </location>
</feature>
<dbReference type="Pfam" id="PF07690">
    <property type="entry name" value="MFS_1"/>
    <property type="match status" value="1"/>
</dbReference>
<dbReference type="InterPro" id="IPR036259">
    <property type="entry name" value="MFS_trans_sf"/>
</dbReference>
<feature type="transmembrane region" description="Helical" evidence="9">
    <location>
        <begin position="299"/>
        <end position="319"/>
    </location>
</feature>
<keyword evidence="7 9" id="KW-0472">Membrane</keyword>
<comment type="caution">
    <text evidence="8">Lacks conserved residue(s) required for the propagation of feature annotation.</text>
</comment>
<reference evidence="11 12" key="1">
    <citation type="journal article" date="2020" name="Microorganisms">
        <title>Description of Three Novel Members in the Family Geobacteraceae, Oryzomonas japonicum gen. nov., sp. nov., Oryzomonas sagensis sp. nov., and Oryzomonas ruber sp. nov.</title>
        <authorList>
            <person name="Xu Z."/>
            <person name="Masuda Y."/>
            <person name="Hayakawa C."/>
            <person name="Ushijima N."/>
            <person name="Kawano K."/>
            <person name="Shiratori Y."/>
            <person name="Senoo K."/>
            <person name="Itoh H."/>
        </authorList>
    </citation>
    <scope>NUCLEOTIDE SEQUENCE [LARGE SCALE GENOMIC DNA]</scope>
    <source>
        <strain evidence="11 12">Red100</strain>
    </source>
</reference>
<dbReference type="EMBL" id="VZRA01000001">
    <property type="protein sequence ID" value="KAB0672206.1"/>
    <property type="molecule type" value="Genomic_DNA"/>
</dbReference>
<organism evidence="11 12">
    <name type="scientific">Oryzomonas sagensis</name>
    <dbReference type="NCBI Taxonomy" id="2603857"/>
    <lineage>
        <taxon>Bacteria</taxon>
        <taxon>Pseudomonadati</taxon>
        <taxon>Thermodesulfobacteriota</taxon>
        <taxon>Desulfuromonadia</taxon>
        <taxon>Geobacterales</taxon>
        <taxon>Geobacteraceae</taxon>
        <taxon>Oryzomonas</taxon>
    </lineage>
</organism>
<comment type="caution">
    <text evidence="11">The sequence shown here is derived from an EMBL/GenBank/DDBJ whole genome shotgun (WGS) entry which is preliminary data.</text>
</comment>
<feature type="transmembrane region" description="Helical" evidence="9">
    <location>
        <begin position="234"/>
        <end position="254"/>
    </location>
</feature>
<evidence type="ECO:0000313" key="11">
    <source>
        <dbReference type="EMBL" id="KAB0672206.1"/>
    </source>
</evidence>
<evidence type="ECO:0000256" key="9">
    <source>
        <dbReference type="SAM" id="Phobius"/>
    </source>
</evidence>
<name>A0ABQ6TT26_9BACT</name>
<dbReference type="InterPro" id="IPR011701">
    <property type="entry name" value="MFS"/>
</dbReference>
<evidence type="ECO:0000256" key="7">
    <source>
        <dbReference type="ARBA" id="ARBA00023136"/>
    </source>
</evidence>
<gene>
    <name evidence="11" type="ORF">F6V30_06475</name>
</gene>
<dbReference type="InterPro" id="IPR030374">
    <property type="entry name" value="PABS"/>
</dbReference>
<evidence type="ECO:0000259" key="10">
    <source>
        <dbReference type="PROSITE" id="PS51006"/>
    </source>
</evidence>
<feature type="transmembrane region" description="Helical" evidence="9">
    <location>
        <begin position="118"/>
        <end position="144"/>
    </location>
</feature>
<feature type="transmembrane region" description="Helical" evidence="9">
    <location>
        <begin position="71"/>
        <end position="98"/>
    </location>
</feature>
<dbReference type="NCBIfam" id="NF037959">
    <property type="entry name" value="MFS_SpdSyn"/>
    <property type="match status" value="1"/>
</dbReference>
<dbReference type="InterPro" id="IPR029063">
    <property type="entry name" value="SAM-dependent_MTases_sf"/>
</dbReference>
<dbReference type="InterPro" id="IPR001045">
    <property type="entry name" value="Spermi_synthase"/>
</dbReference>
<evidence type="ECO:0000256" key="5">
    <source>
        <dbReference type="ARBA" id="ARBA00023066"/>
    </source>
</evidence>
<comment type="similarity">
    <text evidence="1">Belongs to the spermidine/spermine synthase family.</text>
</comment>
<dbReference type="Gene3D" id="1.20.1250.20">
    <property type="entry name" value="MFS general substrate transporter like domains"/>
    <property type="match status" value="1"/>
</dbReference>